<dbReference type="EMBL" id="JASCZI010092669">
    <property type="protein sequence ID" value="MED6152648.1"/>
    <property type="molecule type" value="Genomic_DNA"/>
</dbReference>
<evidence type="ECO:0000313" key="2">
    <source>
        <dbReference type="Proteomes" id="UP001341840"/>
    </source>
</evidence>
<proteinExistence type="predicted"/>
<dbReference type="Proteomes" id="UP001341840">
    <property type="component" value="Unassembled WGS sequence"/>
</dbReference>
<name>A0ABU6TXA6_9FABA</name>
<evidence type="ECO:0000313" key="1">
    <source>
        <dbReference type="EMBL" id="MED6152648.1"/>
    </source>
</evidence>
<organism evidence="1 2">
    <name type="scientific">Stylosanthes scabra</name>
    <dbReference type="NCBI Taxonomy" id="79078"/>
    <lineage>
        <taxon>Eukaryota</taxon>
        <taxon>Viridiplantae</taxon>
        <taxon>Streptophyta</taxon>
        <taxon>Embryophyta</taxon>
        <taxon>Tracheophyta</taxon>
        <taxon>Spermatophyta</taxon>
        <taxon>Magnoliopsida</taxon>
        <taxon>eudicotyledons</taxon>
        <taxon>Gunneridae</taxon>
        <taxon>Pentapetalae</taxon>
        <taxon>rosids</taxon>
        <taxon>fabids</taxon>
        <taxon>Fabales</taxon>
        <taxon>Fabaceae</taxon>
        <taxon>Papilionoideae</taxon>
        <taxon>50 kb inversion clade</taxon>
        <taxon>dalbergioids sensu lato</taxon>
        <taxon>Dalbergieae</taxon>
        <taxon>Pterocarpus clade</taxon>
        <taxon>Stylosanthes</taxon>
    </lineage>
</organism>
<accession>A0ABU6TXA6</accession>
<protein>
    <submittedName>
        <fullName evidence="1">Uncharacterized protein</fullName>
    </submittedName>
</protein>
<comment type="caution">
    <text evidence="1">The sequence shown here is derived from an EMBL/GenBank/DDBJ whole genome shotgun (WGS) entry which is preliminary data.</text>
</comment>
<reference evidence="1 2" key="1">
    <citation type="journal article" date="2023" name="Plants (Basel)">
        <title>Bridging the Gap: Combining Genomics and Transcriptomics Approaches to Understand Stylosanthes scabra, an Orphan Legume from the Brazilian Caatinga.</title>
        <authorList>
            <person name="Ferreira-Neto J.R.C."/>
            <person name="da Silva M.D."/>
            <person name="Binneck E."/>
            <person name="de Melo N.F."/>
            <person name="da Silva R.H."/>
            <person name="de Melo A.L.T.M."/>
            <person name="Pandolfi V."/>
            <person name="Bustamante F.O."/>
            <person name="Brasileiro-Vidal A.C."/>
            <person name="Benko-Iseppon A.M."/>
        </authorList>
    </citation>
    <scope>NUCLEOTIDE SEQUENCE [LARGE SCALE GENOMIC DNA]</scope>
    <source>
        <tissue evidence="1">Leaves</tissue>
    </source>
</reference>
<gene>
    <name evidence="1" type="ORF">PIB30_094047</name>
</gene>
<keyword evidence="2" id="KW-1185">Reference proteome</keyword>
<sequence>MHRLVEDGLGNNARMSGGRVKGWRVRVGPTLSRDEMGRKRRRLSTIDRRISLRRLRGMDKRIYPRGPSTTDRGAYTRRVMWSLMGGPATTQEADIDFFSGADLELARFILQGEGSGSGSVPHASAAGPSGFETMGPPTEMYEVFMCSPSTMDQLAQEFVAGRGSDDAVYRPEPPVYPHVDHSRQVQGFQYYSLQPPAFPQSSPLPQYMLTDL</sequence>